<dbReference type="Proteomes" id="UP000306918">
    <property type="component" value="Unassembled WGS sequence"/>
</dbReference>
<dbReference type="EMBL" id="STFF01000008">
    <property type="protein sequence ID" value="THU34065.1"/>
    <property type="molecule type" value="Genomic_DNA"/>
</dbReference>
<evidence type="ECO:0000256" key="1">
    <source>
        <dbReference type="SAM" id="SignalP"/>
    </source>
</evidence>
<dbReference type="Pfam" id="PF21307">
    <property type="entry name" value="Glyco_hydro_95_C"/>
    <property type="match status" value="1"/>
</dbReference>
<keyword evidence="5" id="KW-0378">Hydrolase</keyword>
<dbReference type="PANTHER" id="PTHR31084">
    <property type="entry name" value="ALPHA-L-FUCOSIDASE 2"/>
    <property type="match status" value="1"/>
</dbReference>
<proteinExistence type="predicted"/>
<feature type="domain" description="Alpha fucosidase A-like C-terminal" evidence="3">
    <location>
        <begin position="731"/>
        <end position="808"/>
    </location>
</feature>
<keyword evidence="1" id="KW-0732">Signal</keyword>
<name>A0A4S8HGL5_9BACT</name>
<dbReference type="OrthoDB" id="9768507at2"/>
<organism evidence="5 6">
    <name type="scientific">Niastella caeni</name>
    <dbReference type="NCBI Taxonomy" id="2569763"/>
    <lineage>
        <taxon>Bacteria</taxon>
        <taxon>Pseudomonadati</taxon>
        <taxon>Bacteroidota</taxon>
        <taxon>Chitinophagia</taxon>
        <taxon>Chitinophagales</taxon>
        <taxon>Chitinophagaceae</taxon>
        <taxon>Niastella</taxon>
    </lineage>
</organism>
<dbReference type="GO" id="GO:0005975">
    <property type="term" value="P:carbohydrate metabolic process"/>
    <property type="evidence" value="ECO:0007669"/>
    <property type="project" value="InterPro"/>
</dbReference>
<dbReference type="RefSeq" id="WP_136579681.1">
    <property type="nucleotide sequence ID" value="NZ_STFF01000008.1"/>
</dbReference>
<dbReference type="InterPro" id="IPR049053">
    <property type="entry name" value="AFCA-like_C"/>
</dbReference>
<reference evidence="5 6" key="1">
    <citation type="submission" date="2019-04" db="EMBL/GenBank/DDBJ databases">
        <title>Niastella caeni sp. nov., isolated from activated sludge.</title>
        <authorList>
            <person name="Sheng M."/>
        </authorList>
    </citation>
    <scope>NUCLEOTIDE SEQUENCE [LARGE SCALE GENOMIC DNA]</scope>
    <source>
        <strain evidence="5 6">HX-2-15</strain>
    </source>
</reference>
<evidence type="ECO:0000259" key="3">
    <source>
        <dbReference type="Pfam" id="PF21307"/>
    </source>
</evidence>
<dbReference type="Gene3D" id="2.70.98.50">
    <property type="entry name" value="putative glycoside hydrolase family protein from bacillus halodurans"/>
    <property type="match status" value="1"/>
</dbReference>
<dbReference type="InterPro" id="IPR027414">
    <property type="entry name" value="GH95_N_dom"/>
</dbReference>
<dbReference type="InterPro" id="IPR008928">
    <property type="entry name" value="6-hairpin_glycosidase_sf"/>
</dbReference>
<dbReference type="InterPro" id="IPR013780">
    <property type="entry name" value="Glyco_hydro_b"/>
</dbReference>
<dbReference type="FunFam" id="1.50.10.10:FF:000028">
    <property type="entry name" value="Alpha-L-fucosidase 2"/>
    <property type="match status" value="1"/>
</dbReference>
<feature type="chain" id="PRO_5020801124" evidence="1">
    <location>
        <begin position="21"/>
        <end position="856"/>
    </location>
</feature>
<dbReference type="AlphaFoldDB" id="A0A4S8HGL5"/>
<dbReference type="PIRSF" id="PIRSF007663">
    <property type="entry name" value="UCP007663"/>
    <property type="match status" value="1"/>
</dbReference>
<dbReference type="Gene3D" id="2.60.40.1180">
    <property type="entry name" value="Golgi alpha-mannosidase II"/>
    <property type="match status" value="1"/>
</dbReference>
<comment type="caution">
    <text evidence="5">The sequence shown here is derived from an EMBL/GenBank/DDBJ whole genome shotgun (WGS) entry which is preliminary data.</text>
</comment>
<evidence type="ECO:0000313" key="5">
    <source>
        <dbReference type="EMBL" id="THU34065.1"/>
    </source>
</evidence>
<feature type="signal peptide" evidence="1">
    <location>
        <begin position="1"/>
        <end position="20"/>
    </location>
</feature>
<dbReference type="GO" id="GO:0004560">
    <property type="term" value="F:alpha-L-fucosidase activity"/>
    <property type="evidence" value="ECO:0007669"/>
    <property type="project" value="InterPro"/>
</dbReference>
<dbReference type="SUPFAM" id="SSF48208">
    <property type="entry name" value="Six-hairpin glycosidases"/>
    <property type="match status" value="1"/>
</dbReference>
<protein>
    <submittedName>
        <fullName evidence="5">Glycoside hydrolase family 95 protein</fullName>
    </submittedName>
</protein>
<evidence type="ECO:0000313" key="6">
    <source>
        <dbReference type="Proteomes" id="UP000306918"/>
    </source>
</evidence>
<accession>A0A4S8HGL5</accession>
<feature type="domain" description="Glycosyl hydrolase family 95 catalytic" evidence="4">
    <location>
        <begin position="307"/>
        <end position="729"/>
    </location>
</feature>
<dbReference type="Pfam" id="PF22124">
    <property type="entry name" value="Glyco_hydro_95_cat"/>
    <property type="match status" value="1"/>
</dbReference>
<evidence type="ECO:0000259" key="4">
    <source>
        <dbReference type="Pfam" id="PF22124"/>
    </source>
</evidence>
<evidence type="ECO:0000259" key="2">
    <source>
        <dbReference type="Pfam" id="PF14498"/>
    </source>
</evidence>
<feature type="domain" description="Glycosyl hydrolase family 95 N-terminal" evidence="2">
    <location>
        <begin position="30"/>
        <end position="279"/>
    </location>
</feature>
<dbReference type="InterPro" id="IPR016518">
    <property type="entry name" value="Alpha-L-fucosidase"/>
</dbReference>
<sequence length="856" mass="95992">MRFKITICCFIQLVCATVYAQPGNDHGLKLWYNKPAVAWEEALPLGNGKTGAMVFGGLVTERLQLNDNTLWSGYPEAGNNPDGPNVLPQVRKAVFEGDYEKAAALWKKMQGPYSARYLPLADVWWHLNVKDSLPGTYYRDLDMNNAVATVRYKIGDVTYHRETFISYPAKVLMMRITADKKGAINGTLGLTSKLRFKTKTTAADYLVLQGKAPKFVANRDYEPKQVVYDTVGEKGEGMNFEVHVKIKTEGGKVQQQGDELVVSGANAVTIYLSEATSFNGFNKSPGFEGKDPAIEAKANLQKAWLLSYEQLKLAHIRDYQSLFKRVELKLEDNQDAAKLPIDERLKKYASAPTDLQLQVLYYQFGRYLLIASSRPGSRPANLQGIWNDHVKPPWGSNYTTNINTEMNYWLAENTNLSECHQPLFSFLKELAVNGAQTAKVNYNIPEGWVVHHNSDLWAKTSPPGGYEWDPRGMPRWSCWPMAGAWLCTHLWEHYLFTGDEQFLRSAWPLMKGAAQFMLHWLITDPANGFLVTNPSTSPENTMKINGKEFQVGMATTMDMSIIRELFTAVIKASSLLKTDEVFRNQVIQAKEKLYPYHIGQFGQLQEWNKDWDDPKDKHRHLSHLFGLYPGSQINPATTPELAAAAKQSLIFRGDVSTGWSMAWKINWWARLQDGNHAYKILSDAFTYIDPTVSRDAMSGGGTYPNLFDAHPPFQIDGNFGATAGMTEMLLQSHNGELALLPALPDAWKNGSIRGIKARGNFTVAINWKEGKLTKATVVAVVGGPCRISAPQPIKVIEASSKKATGSKVNKLNTSYGQPPYEKNQQAKLTELEIPERYTIDFVAEKEKVYTVVPVNE</sequence>
<dbReference type="InterPro" id="IPR054363">
    <property type="entry name" value="GH95_cat"/>
</dbReference>
<dbReference type="PANTHER" id="PTHR31084:SF0">
    <property type="entry name" value="ALPHA-L-FUCOSIDASE 2"/>
    <property type="match status" value="1"/>
</dbReference>
<gene>
    <name evidence="5" type="ORF">FAM09_23885</name>
</gene>
<dbReference type="InterPro" id="IPR012341">
    <property type="entry name" value="6hp_glycosidase-like_sf"/>
</dbReference>
<dbReference type="Gene3D" id="1.50.10.10">
    <property type="match status" value="1"/>
</dbReference>
<keyword evidence="6" id="KW-1185">Reference proteome</keyword>
<dbReference type="Pfam" id="PF14498">
    <property type="entry name" value="Glyco_hyd_65N_2"/>
    <property type="match status" value="1"/>
</dbReference>